<organism evidence="1 2">
    <name type="scientific">Sclerotinia trifoliorum</name>
    <dbReference type="NCBI Taxonomy" id="28548"/>
    <lineage>
        <taxon>Eukaryota</taxon>
        <taxon>Fungi</taxon>
        <taxon>Dikarya</taxon>
        <taxon>Ascomycota</taxon>
        <taxon>Pezizomycotina</taxon>
        <taxon>Leotiomycetes</taxon>
        <taxon>Helotiales</taxon>
        <taxon>Sclerotiniaceae</taxon>
        <taxon>Sclerotinia</taxon>
    </lineage>
</organism>
<reference evidence="1" key="1">
    <citation type="submission" date="2020-10" db="EMBL/GenBank/DDBJ databases">
        <authorList>
            <person name="Kusch S."/>
        </authorList>
    </citation>
    <scope>NUCLEOTIDE SEQUENCE</scope>
    <source>
        <strain evidence="1">SwB9</strain>
    </source>
</reference>
<dbReference type="EMBL" id="CAJHIA010000036">
    <property type="protein sequence ID" value="CAD6453167.1"/>
    <property type="molecule type" value="Genomic_DNA"/>
</dbReference>
<accession>A0A8H2W4U3</accession>
<proteinExistence type="predicted"/>
<keyword evidence="2" id="KW-1185">Reference proteome</keyword>
<comment type="caution">
    <text evidence="1">The sequence shown here is derived from an EMBL/GenBank/DDBJ whole genome shotgun (WGS) entry which is preliminary data.</text>
</comment>
<sequence length="115" mass="13381">MDSSRRSYPSAINMKIFDRILTILGFANKSSFGHPHLLREEQCLQRNIHYRTPYCLPCFQNPSENVAITGIHGGPLRFGRKLKVLVLTGWKEIQSSKKRLVSRYVATTRMERERM</sequence>
<dbReference type="Proteomes" id="UP000624404">
    <property type="component" value="Unassembled WGS sequence"/>
</dbReference>
<name>A0A8H2W4U3_9HELO</name>
<evidence type="ECO:0000313" key="2">
    <source>
        <dbReference type="Proteomes" id="UP000624404"/>
    </source>
</evidence>
<evidence type="ECO:0000313" key="1">
    <source>
        <dbReference type="EMBL" id="CAD6453167.1"/>
    </source>
</evidence>
<dbReference type="AlphaFoldDB" id="A0A8H2W4U3"/>
<protein>
    <submittedName>
        <fullName evidence="1">42bbb56c-be27-4ba9-a9c4-b5b9a9f3afb8-CDS</fullName>
    </submittedName>
</protein>
<gene>
    <name evidence="1" type="ORF">SCLTRI_LOCUS9888</name>
</gene>